<dbReference type="GO" id="GO:1990879">
    <property type="term" value="C:CST complex"/>
    <property type="evidence" value="ECO:0007669"/>
    <property type="project" value="InterPro"/>
</dbReference>
<reference evidence="1" key="1">
    <citation type="journal article" date="2020" name="Stud. Mycol.">
        <title>101 Dothideomycetes genomes: a test case for predicting lifestyles and emergence of pathogens.</title>
        <authorList>
            <person name="Haridas S."/>
            <person name="Albert R."/>
            <person name="Binder M."/>
            <person name="Bloem J."/>
            <person name="Labutti K."/>
            <person name="Salamov A."/>
            <person name="Andreopoulos B."/>
            <person name="Baker S."/>
            <person name="Barry K."/>
            <person name="Bills G."/>
            <person name="Bluhm B."/>
            <person name="Cannon C."/>
            <person name="Castanera R."/>
            <person name="Culley D."/>
            <person name="Daum C."/>
            <person name="Ezra D."/>
            <person name="Gonzalez J."/>
            <person name="Henrissat B."/>
            <person name="Kuo A."/>
            <person name="Liang C."/>
            <person name="Lipzen A."/>
            <person name="Lutzoni F."/>
            <person name="Magnuson J."/>
            <person name="Mondo S."/>
            <person name="Nolan M."/>
            <person name="Ohm R."/>
            <person name="Pangilinan J."/>
            <person name="Park H.-J."/>
            <person name="Ramirez L."/>
            <person name="Alfaro M."/>
            <person name="Sun H."/>
            <person name="Tritt A."/>
            <person name="Yoshinaga Y."/>
            <person name="Zwiers L.-H."/>
            <person name="Turgeon B."/>
            <person name="Goodwin S."/>
            <person name="Spatafora J."/>
            <person name="Crous P."/>
            <person name="Grigoriev I."/>
        </authorList>
    </citation>
    <scope>NUCLEOTIDE SEQUENCE</scope>
    <source>
        <strain evidence="1">CBS 480.64</strain>
    </source>
</reference>
<name>A0A6A7C1M6_9PEZI</name>
<gene>
    <name evidence="1" type="ORF">K470DRAFT_215148</name>
</gene>
<dbReference type="InterPro" id="IPR012340">
    <property type="entry name" value="NA-bd_OB-fold"/>
</dbReference>
<dbReference type="Gene3D" id="2.40.50.140">
    <property type="entry name" value="Nucleic acid-binding proteins"/>
    <property type="match status" value="1"/>
</dbReference>
<dbReference type="EMBL" id="MU005973">
    <property type="protein sequence ID" value="KAF2861374.1"/>
    <property type="molecule type" value="Genomic_DNA"/>
</dbReference>
<dbReference type="AlphaFoldDB" id="A0A6A7C1M6"/>
<accession>A0A6A7C1M6</accession>
<proteinExistence type="predicted"/>
<keyword evidence="2" id="KW-1185">Reference proteome</keyword>
<sequence>MSHLVPLNELHSVQPGTKVRFLACVHGYNGTNGTLMLCTRFPTKSRTPAAIVGVTNVLETLNHELVTVGAWLNIMGHVGTKQKVPYVEATMVWPAGVVNLDRYHAAVEGFHKLSNDSDSTVP</sequence>
<evidence type="ECO:0000313" key="2">
    <source>
        <dbReference type="Proteomes" id="UP000799421"/>
    </source>
</evidence>
<evidence type="ECO:0000313" key="1">
    <source>
        <dbReference type="EMBL" id="KAF2861374.1"/>
    </source>
</evidence>
<dbReference type="Proteomes" id="UP000799421">
    <property type="component" value="Unassembled WGS sequence"/>
</dbReference>
<protein>
    <submittedName>
        <fullName evidence="1">Uncharacterized protein</fullName>
    </submittedName>
</protein>
<organism evidence="1 2">
    <name type="scientific">Piedraia hortae CBS 480.64</name>
    <dbReference type="NCBI Taxonomy" id="1314780"/>
    <lineage>
        <taxon>Eukaryota</taxon>
        <taxon>Fungi</taxon>
        <taxon>Dikarya</taxon>
        <taxon>Ascomycota</taxon>
        <taxon>Pezizomycotina</taxon>
        <taxon>Dothideomycetes</taxon>
        <taxon>Dothideomycetidae</taxon>
        <taxon>Capnodiales</taxon>
        <taxon>Piedraiaceae</taxon>
        <taxon>Piedraia</taxon>
    </lineage>
</organism>
<dbReference type="GO" id="GO:0043047">
    <property type="term" value="F:single-stranded telomeric DNA binding"/>
    <property type="evidence" value="ECO:0007669"/>
    <property type="project" value="InterPro"/>
</dbReference>
<dbReference type="GO" id="GO:0016233">
    <property type="term" value="P:telomere capping"/>
    <property type="evidence" value="ECO:0007669"/>
    <property type="project" value="InterPro"/>
</dbReference>
<dbReference type="Pfam" id="PF12658">
    <property type="entry name" value="Ten1"/>
    <property type="match status" value="1"/>
</dbReference>
<dbReference type="InterPro" id="IPR024222">
    <property type="entry name" value="Ten1_fungal"/>
</dbReference>
<dbReference type="OrthoDB" id="5275361at2759"/>